<proteinExistence type="inferred from homology"/>
<gene>
    <name evidence="7" type="ORF">K490DRAFT_48188</name>
</gene>
<dbReference type="SUPFAM" id="SSF47672">
    <property type="entry name" value="Transferrin receptor-like dimerisation domain"/>
    <property type="match status" value="1"/>
</dbReference>
<evidence type="ECO:0000256" key="3">
    <source>
        <dbReference type="SAM" id="Phobius"/>
    </source>
</evidence>
<keyword evidence="3" id="KW-0812">Transmembrane</keyword>
<dbReference type="OrthoDB" id="5841748at2759"/>
<feature type="compositionally biased region" description="Polar residues" evidence="2">
    <location>
        <begin position="21"/>
        <end position="32"/>
    </location>
</feature>
<evidence type="ECO:0000313" key="8">
    <source>
        <dbReference type="Proteomes" id="UP000799776"/>
    </source>
</evidence>
<keyword evidence="3" id="KW-1133">Transmembrane helix</keyword>
<dbReference type="CDD" id="cd02121">
    <property type="entry name" value="PA_GCPII_like"/>
    <property type="match status" value="1"/>
</dbReference>
<dbReference type="FunFam" id="3.40.630.10:FF:000101">
    <property type="entry name" value="N-acetylated alpha-linked acidic dipeptidase like 1"/>
    <property type="match status" value="1"/>
</dbReference>
<dbReference type="InterPro" id="IPR003137">
    <property type="entry name" value="PA_domain"/>
</dbReference>
<dbReference type="PANTHER" id="PTHR10404">
    <property type="entry name" value="N-ACETYLATED-ALPHA-LINKED ACIDIC DIPEPTIDASE"/>
    <property type="match status" value="1"/>
</dbReference>
<dbReference type="EMBL" id="ML978737">
    <property type="protein sequence ID" value="KAF2084825.1"/>
    <property type="molecule type" value="Genomic_DNA"/>
</dbReference>
<accession>A0A9P4LSS6</accession>
<dbReference type="InterPro" id="IPR036757">
    <property type="entry name" value="TFR-like_dimer_dom_sf"/>
</dbReference>
<dbReference type="Gene3D" id="3.40.630.10">
    <property type="entry name" value="Zn peptidases"/>
    <property type="match status" value="1"/>
</dbReference>
<dbReference type="Pfam" id="PF04253">
    <property type="entry name" value="TFR_dimer"/>
    <property type="match status" value="1"/>
</dbReference>
<dbReference type="CDD" id="cd08022">
    <property type="entry name" value="M28_PSMA_like"/>
    <property type="match status" value="1"/>
</dbReference>
<evidence type="ECO:0000256" key="2">
    <source>
        <dbReference type="SAM" id="MobiDB-lite"/>
    </source>
</evidence>
<sequence length="902" mass="100376">MGDEKHAYDPKESLPIPTYEEATSSRPASSLSHLGPAEVSDDAERQGLLGRSGGGNHNRNNSGGASRRRDGYQQPSVESVRDSMESDITMPEASDSEDEEEGLHREMEQLEVIDGDAEAGASRRQRRLRLGMSFSKRISSLTTTLSSLHLPRMPRVPFRMPSFSVQWWPTIPEHLRPGYSVLFRVFGVLLIASLVYALMVTSVFPTRGIMGSPFNPEWARSFVQSNILPARISDNLRHITSVDHVAGSKGNKYLADWMEHFFLTANMDEVGQQNYKVYLNYPRQGGRRVAIVEPAELAWEAIIEEDLVSPDLKSNQQTMVFHGLSRAGNVTGPLVYANYGSKEDFKKLKDDGIDLKGAIVLVRYYGTQTDRGMKVKFAEEAGAAGCLIYSDPKDDGFVRGDVYPDGRWRTKDSVQRGSVALTPWIVGDVLTPGWASVEGAETISTDDNPALVNIPSLPLAWRDAQRLLQVLEGHGEKVPETWVGGVPEIHEWWSGDQKSPIVHLMNEQEEDEKHDIYNVLGVIEGIETKAKKIYVGNHRDSWCFGSADPGSGTAIMLEVITALDLLVQQGWRPLRTIVFASWDAEEYNMIGSTEFVEDHLKDVRDNGIAYLNVDVGVVGDKFRATGSPIFEQVLGRVLGRVGDPVRNVSLGKIWNSEGGRLEGLGAGSDYVAFSSLAGCSSIDIGFEGPENGFPYHSCYETFDWMDKFGDPGFLYHKALAEIWALLILEIAQEPIYPLSLQAYGAAVQSYINDLESYAVSKGADASFDVKPLRSAADVMQRNAKEFDQFDDEWWSQFRGRAGYETNAMAMERLSHNARMTNFDTHLLDLPRDPHKDDGKQHGVPGREQYKHIIFGPDAWSGYDEAFFPAVRDAVEAGDWELAQKQVNKAADILKRASEKLLH</sequence>
<comment type="similarity">
    <text evidence="1">Belongs to the peptidase M28 family. M28B subfamily.</text>
</comment>
<feature type="region of interest" description="Disordered" evidence="2">
    <location>
        <begin position="1"/>
        <end position="104"/>
    </location>
</feature>
<evidence type="ECO:0000256" key="1">
    <source>
        <dbReference type="ARBA" id="ARBA00005634"/>
    </source>
</evidence>
<dbReference type="InterPro" id="IPR007365">
    <property type="entry name" value="TFR-like_dimer_dom"/>
</dbReference>
<dbReference type="SUPFAM" id="SSF52025">
    <property type="entry name" value="PA domain"/>
    <property type="match status" value="1"/>
</dbReference>
<evidence type="ECO:0000313" key="7">
    <source>
        <dbReference type="EMBL" id="KAF2084825.1"/>
    </source>
</evidence>
<feature type="domain" description="Transferrin receptor-like dimerisation" evidence="5">
    <location>
        <begin position="768"/>
        <end position="900"/>
    </location>
</feature>
<dbReference type="Gene3D" id="3.50.30.30">
    <property type="match status" value="1"/>
</dbReference>
<evidence type="ECO:0000259" key="6">
    <source>
        <dbReference type="Pfam" id="PF04389"/>
    </source>
</evidence>
<comment type="caution">
    <text evidence="7">The sequence shown here is derived from an EMBL/GenBank/DDBJ whole genome shotgun (WGS) entry which is preliminary data.</text>
</comment>
<evidence type="ECO:0000259" key="5">
    <source>
        <dbReference type="Pfam" id="PF04253"/>
    </source>
</evidence>
<feature type="domain" description="PA" evidence="4">
    <location>
        <begin position="330"/>
        <end position="397"/>
    </location>
</feature>
<reference evidence="7" key="1">
    <citation type="journal article" date="2020" name="Stud. Mycol.">
        <title>101 Dothideomycetes genomes: a test case for predicting lifestyles and emergence of pathogens.</title>
        <authorList>
            <person name="Haridas S."/>
            <person name="Albert R."/>
            <person name="Binder M."/>
            <person name="Bloem J."/>
            <person name="Labutti K."/>
            <person name="Salamov A."/>
            <person name="Andreopoulos B."/>
            <person name="Baker S."/>
            <person name="Barry K."/>
            <person name="Bills G."/>
            <person name="Bluhm B."/>
            <person name="Cannon C."/>
            <person name="Castanera R."/>
            <person name="Culley D."/>
            <person name="Daum C."/>
            <person name="Ezra D."/>
            <person name="Gonzalez J."/>
            <person name="Henrissat B."/>
            <person name="Kuo A."/>
            <person name="Liang C."/>
            <person name="Lipzen A."/>
            <person name="Lutzoni F."/>
            <person name="Magnuson J."/>
            <person name="Mondo S."/>
            <person name="Nolan M."/>
            <person name="Ohm R."/>
            <person name="Pangilinan J."/>
            <person name="Park H.-J."/>
            <person name="Ramirez L."/>
            <person name="Alfaro M."/>
            <person name="Sun H."/>
            <person name="Tritt A."/>
            <person name="Yoshinaga Y."/>
            <person name="Zwiers L.-H."/>
            <person name="Turgeon B."/>
            <person name="Goodwin S."/>
            <person name="Spatafora J."/>
            <person name="Crous P."/>
            <person name="Grigoriev I."/>
        </authorList>
    </citation>
    <scope>NUCLEOTIDE SEQUENCE</scope>
    <source>
        <strain evidence="7">CBS 121410</strain>
    </source>
</reference>
<dbReference type="SUPFAM" id="SSF53187">
    <property type="entry name" value="Zn-dependent exopeptidases"/>
    <property type="match status" value="1"/>
</dbReference>
<dbReference type="Gene3D" id="1.20.930.40">
    <property type="entry name" value="Transferrin receptor-like, dimerisation domain"/>
    <property type="match status" value="1"/>
</dbReference>
<protein>
    <submittedName>
        <fullName evidence="7">N-acetylated-alpha-linked acidic dipeptidase</fullName>
    </submittedName>
</protein>
<dbReference type="InterPro" id="IPR046450">
    <property type="entry name" value="PA_dom_sf"/>
</dbReference>
<dbReference type="AlphaFoldDB" id="A0A9P4LSS6"/>
<dbReference type="InterPro" id="IPR007484">
    <property type="entry name" value="Peptidase_M28"/>
</dbReference>
<dbReference type="Proteomes" id="UP000799776">
    <property type="component" value="Unassembled WGS sequence"/>
</dbReference>
<feature type="domain" description="Peptidase M28" evidence="6">
    <location>
        <begin position="518"/>
        <end position="704"/>
    </location>
</feature>
<keyword evidence="8" id="KW-1185">Reference proteome</keyword>
<dbReference type="Pfam" id="PF04389">
    <property type="entry name" value="Peptidase_M28"/>
    <property type="match status" value="1"/>
</dbReference>
<organism evidence="7 8">
    <name type="scientific">Saccharata proteae CBS 121410</name>
    <dbReference type="NCBI Taxonomy" id="1314787"/>
    <lineage>
        <taxon>Eukaryota</taxon>
        <taxon>Fungi</taxon>
        <taxon>Dikarya</taxon>
        <taxon>Ascomycota</taxon>
        <taxon>Pezizomycotina</taxon>
        <taxon>Dothideomycetes</taxon>
        <taxon>Dothideomycetes incertae sedis</taxon>
        <taxon>Botryosphaeriales</taxon>
        <taxon>Saccharataceae</taxon>
        <taxon>Saccharata</taxon>
    </lineage>
</organism>
<dbReference type="GO" id="GO:0004180">
    <property type="term" value="F:carboxypeptidase activity"/>
    <property type="evidence" value="ECO:0007669"/>
    <property type="project" value="TreeGrafter"/>
</dbReference>
<feature type="compositionally biased region" description="Basic and acidic residues" evidence="2">
    <location>
        <begin position="1"/>
        <end position="12"/>
    </location>
</feature>
<feature type="transmembrane region" description="Helical" evidence="3">
    <location>
        <begin position="181"/>
        <end position="204"/>
    </location>
</feature>
<dbReference type="PANTHER" id="PTHR10404:SF71">
    <property type="entry name" value="CARBOXYPEPTIDASE TRE2, PUTATIVE (AFU_ORTHOLOGUE AFUA_3G10650)-RELATED"/>
    <property type="match status" value="1"/>
</dbReference>
<keyword evidence="3" id="KW-0472">Membrane</keyword>
<name>A0A9P4LSS6_9PEZI</name>
<dbReference type="Pfam" id="PF02225">
    <property type="entry name" value="PA"/>
    <property type="match status" value="1"/>
</dbReference>
<dbReference type="InterPro" id="IPR039373">
    <property type="entry name" value="Peptidase_M28B"/>
</dbReference>
<evidence type="ECO:0000259" key="4">
    <source>
        <dbReference type="Pfam" id="PF02225"/>
    </source>
</evidence>